<evidence type="ECO:0000256" key="1">
    <source>
        <dbReference type="SAM" id="MobiDB-lite"/>
    </source>
</evidence>
<dbReference type="Proteomes" id="UP001182556">
    <property type="component" value="Unassembled WGS sequence"/>
</dbReference>
<evidence type="ECO:0000313" key="3">
    <source>
        <dbReference type="Proteomes" id="UP001182556"/>
    </source>
</evidence>
<feature type="region of interest" description="Disordered" evidence="1">
    <location>
        <begin position="293"/>
        <end position="325"/>
    </location>
</feature>
<accession>A0AAD9FQV2</accession>
<name>A0AAD9FQV2_PAPLA</name>
<dbReference type="AlphaFoldDB" id="A0AAD9FQV2"/>
<reference evidence="2" key="1">
    <citation type="submission" date="2023-02" db="EMBL/GenBank/DDBJ databases">
        <title>Identification and recombinant expression of a fungal hydrolase from Papiliotrema laurentii that hydrolyzes apple cutin and clears colloidal polyester polyurethane.</title>
        <authorList>
            <consortium name="DOE Joint Genome Institute"/>
            <person name="Roman V.A."/>
            <person name="Bojanowski C."/>
            <person name="Crable B.R."/>
            <person name="Wagner D.N."/>
            <person name="Hung C.S."/>
            <person name="Nadeau L.J."/>
            <person name="Schratz L."/>
            <person name="Haridas S."/>
            <person name="Pangilinan J."/>
            <person name="Lipzen A."/>
            <person name="Na H."/>
            <person name="Yan M."/>
            <person name="Ng V."/>
            <person name="Grigoriev I.V."/>
            <person name="Spatafora J.W."/>
            <person name="Barlow D."/>
            <person name="Biffinger J."/>
            <person name="Kelley-Loughnane N."/>
            <person name="Varaljay V.A."/>
            <person name="Crookes-Goodson W.J."/>
        </authorList>
    </citation>
    <scope>NUCLEOTIDE SEQUENCE</scope>
    <source>
        <strain evidence="2">5307AH</strain>
    </source>
</reference>
<feature type="compositionally biased region" description="Polar residues" evidence="1">
    <location>
        <begin position="264"/>
        <end position="274"/>
    </location>
</feature>
<organism evidence="2 3">
    <name type="scientific">Papiliotrema laurentii</name>
    <name type="common">Cryptococcus laurentii</name>
    <dbReference type="NCBI Taxonomy" id="5418"/>
    <lineage>
        <taxon>Eukaryota</taxon>
        <taxon>Fungi</taxon>
        <taxon>Dikarya</taxon>
        <taxon>Basidiomycota</taxon>
        <taxon>Agaricomycotina</taxon>
        <taxon>Tremellomycetes</taxon>
        <taxon>Tremellales</taxon>
        <taxon>Rhynchogastremaceae</taxon>
        <taxon>Papiliotrema</taxon>
    </lineage>
</organism>
<feature type="region of interest" description="Disordered" evidence="1">
    <location>
        <begin position="246"/>
        <end position="274"/>
    </location>
</feature>
<protein>
    <submittedName>
        <fullName evidence="2">Uncharacterized protein</fullName>
    </submittedName>
</protein>
<gene>
    <name evidence="2" type="ORF">DB88DRAFT_291222</name>
</gene>
<keyword evidence="3" id="KW-1185">Reference proteome</keyword>
<proteinExistence type="predicted"/>
<dbReference type="EMBL" id="JAODAN010000005">
    <property type="protein sequence ID" value="KAK1924512.1"/>
    <property type="molecule type" value="Genomic_DNA"/>
</dbReference>
<feature type="region of interest" description="Disordered" evidence="1">
    <location>
        <begin position="339"/>
        <end position="366"/>
    </location>
</feature>
<sequence length="366" mass="39766">MADIQGRGALLLISLVVRPPQDRLVDLGTSTDGYLKSGTHCPNPSLAQLAMADTDIFDRLGDVSILIHSFLTVGFSRLKEVVQPPQSTGDWVFNDHPGSDWDDEVTTWAEAMTRKVAERVGKERWKNWKEYKLNDPFLTVTNDGMVDFILPGTAKLDTTIGRTGTALPKVCARISGMIRRRNPIALAAKETLGTVPIWTISVDPSEIAEQSVASAQTAIGGLRASHENSSRDTHGAVERIQVTQLTHPSESQHTHDAPGRFPAASSTATDPINSAVDTLGHVSTAFQVKQEEGLGDHVELRSIPDPSENNRRRPQVTPCSLTGPAGSVQAKFHGFLFDYSSPTEGDVKQEQEEETNSVKVETPEAA</sequence>
<feature type="compositionally biased region" description="Basic and acidic residues" evidence="1">
    <location>
        <begin position="293"/>
        <end position="302"/>
    </location>
</feature>
<evidence type="ECO:0000313" key="2">
    <source>
        <dbReference type="EMBL" id="KAK1924512.1"/>
    </source>
</evidence>
<comment type="caution">
    <text evidence="2">The sequence shown here is derived from an EMBL/GenBank/DDBJ whole genome shotgun (WGS) entry which is preliminary data.</text>
</comment>